<dbReference type="Gene3D" id="3.30.450.40">
    <property type="match status" value="2"/>
</dbReference>
<keyword evidence="2" id="KW-0067">ATP-binding</keyword>
<dbReference type="EMBL" id="CP036200">
    <property type="protein sequence ID" value="QBF83707.1"/>
    <property type="molecule type" value="Genomic_DNA"/>
</dbReference>
<dbReference type="SUPFAM" id="SSF55781">
    <property type="entry name" value="GAF domain-like"/>
    <property type="match status" value="2"/>
</dbReference>
<dbReference type="Gene3D" id="1.10.8.60">
    <property type="match status" value="1"/>
</dbReference>
<keyword evidence="3" id="KW-0805">Transcription regulation</keyword>
<dbReference type="KEGG" id="smai:EXU30_14160"/>
<evidence type="ECO:0000256" key="4">
    <source>
        <dbReference type="ARBA" id="ARBA00023125"/>
    </source>
</evidence>
<dbReference type="InterPro" id="IPR003018">
    <property type="entry name" value="GAF"/>
</dbReference>
<dbReference type="Pfam" id="PF00158">
    <property type="entry name" value="Sigma54_activat"/>
    <property type="match status" value="1"/>
</dbReference>
<proteinExistence type="predicted"/>
<dbReference type="Gene3D" id="3.40.50.300">
    <property type="entry name" value="P-loop containing nucleotide triphosphate hydrolases"/>
    <property type="match status" value="1"/>
</dbReference>
<dbReference type="Pfam" id="PF01590">
    <property type="entry name" value="GAF"/>
    <property type="match status" value="1"/>
</dbReference>
<dbReference type="Pfam" id="PF25601">
    <property type="entry name" value="AAA_lid_14"/>
    <property type="match status" value="1"/>
</dbReference>
<dbReference type="InterPro" id="IPR003593">
    <property type="entry name" value="AAA+_ATPase"/>
</dbReference>
<evidence type="ECO:0000256" key="5">
    <source>
        <dbReference type="ARBA" id="ARBA00023159"/>
    </source>
</evidence>
<evidence type="ECO:0000256" key="1">
    <source>
        <dbReference type="ARBA" id="ARBA00022741"/>
    </source>
</evidence>
<dbReference type="InterPro" id="IPR025662">
    <property type="entry name" value="Sigma_54_int_dom_ATP-bd_1"/>
</dbReference>
<dbReference type="PROSITE" id="PS00675">
    <property type="entry name" value="SIGMA54_INTERACT_1"/>
    <property type="match status" value="1"/>
</dbReference>
<keyword evidence="9" id="KW-1185">Reference proteome</keyword>
<dbReference type="CDD" id="cd00009">
    <property type="entry name" value="AAA"/>
    <property type="match status" value="1"/>
</dbReference>
<evidence type="ECO:0000256" key="3">
    <source>
        <dbReference type="ARBA" id="ARBA00023015"/>
    </source>
</evidence>
<dbReference type="SUPFAM" id="SSF52540">
    <property type="entry name" value="P-loop containing nucleoside triphosphate hydrolases"/>
    <property type="match status" value="1"/>
</dbReference>
<organism evidence="8 9">
    <name type="scientific">Shewanella maritima</name>
    <dbReference type="NCBI Taxonomy" id="2520507"/>
    <lineage>
        <taxon>Bacteria</taxon>
        <taxon>Pseudomonadati</taxon>
        <taxon>Pseudomonadota</taxon>
        <taxon>Gammaproteobacteria</taxon>
        <taxon>Alteromonadales</taxon>
        <taxon>Shewanellaceae</taxon>
        <taxon>Shewanella</taxon>
    </lineage>
</organism>
<dbReference type="Gene3D" id="1.10.10.60">
    <property type="entry name" value="Homeodomain-like"/>
    <property type="match status" value="1"/>
</dbReference>
<feature type="domain" description="Sigma-54 factor interaction" evidence="7">
    <location>
        <begin position="388"/>
        <end position="617"/>
    </location>
</feature>
<evidence type="ECO:0000259" key="7">
    <source>
        <dbReference type="PROSITE" id="PS50045"/>
    </source>
</evidence>
<dbReference type="GO" id="GO:0005524">
    <property type="term" value="F:ATP binding"/>
    <property type="evidence" value="ECO:0007669"/>
    <property type="project" value="UniProtKB-KW"/>
</dbReference>
<keyword evidence="4" id="KW-0238">DNA-binding</keyword>
<dbReference type="InterPro" id="IPR058031">
    <property type="entry name" value="AAA_lid_NorR"/>
</dbReference>
<dbReference type="FunFam" id="3.40.50.300:FF:000006">
    <property type="entry name" value="DNA-binding transcriptional regulator NtrC"/>
    <property type="match status" value="1"/>
</dbReference>
<dbReference type="OrthoDB" id="9804019at2"/>
<gene>
    <name evidence="8" type="ORF">EXU30_14160</name>
</gene>
<dbReference type="SMART" id="SM00382">
    <property type="entry name" value="AAA"/>
    <property type="match status" value="1"/>
</dbReference>
<dbReference type="PROSITE" id="PS50045">
    <property type="entry name" value="SIGMA54_INTERACT_4"/>
    <property type="match status" value="1"/>
</dbReference>
<dbReference type="GO" id="GO:0006355">
    <property type="term" value="P:regulation of DNA-templated transcription"/>
    <property type="evidence" value="ECO:0007669"/>
    <property type="project" value="InterPro"/>
</dbReference>
<dbReference type="InterPro" id="IPR029016">
    <property type="entry name" value="GAF-like_dom_sf"/>
</dbReference>
<evidence type="ECO:0000256" key="6">
    <source>
        <dbReference type="ARBA" id="ARBA00023163"/>
    </source>
</evidence>
<accession>A0A411PJE1</accession>
<dbReference type="FunFam" id="1.10.8.60:FF:000014">
    <property type="entry name" value="DNA-binding transcriptional regulator NtrC"/>
    <property type="match status" value="1"/>
</dbReference>
<keyword evidence="5" id="KW-0010">Activator</keyword>
<dbReference type="AlphaFoldDB" id="A0A411PJE1"/>
<dbReference type="SMART" id="SM00065">
    <property type="entry name" value="GAF"/>
    <property type="match status" value="1"/>
</dbReference>
<dbReference type="Proteomes" id="UP000291106">
    <property type="component" value="Chromosome"/>
</dbReference>
<keyword evidence="1" id="KW-0547">Nucleotide-binding</keyword>
<evidence type="ECO:0000313" key="8">
    <source>
        <dbReference type="EMBL" id="QBF83707.1"/>
    </source>
</evidence>
<evidence type="ECO:0000313" key="9">
    <source>
        <dbReference type="Proteomes" id="UP000291106"/>
    </source>
</evidence>
<protein>
    <submittedName>
        <fullName evidence="8">GAF domain-containing protein</fullName>
    </submittedName>
</protein>
<dbReference type="RefSeq" id="WP_130601089.1">
    <property type="nucleotide sequence ID" value="NZ_CP036200.1"/>
</dbReference>
<keyword evidence="6" id="KW-0804">Transcription</keyword>
<dbReference type="PANTHER" id="PTHR32071">
    <property type="entry name" value="TRANSCRIPTIONAL REGULATORY PROTEIN"/>
    <property type="match status" value="1"/>
</dbReference>
<dbReference type="InterPro" id="IPR027417">
    <property type="entry name" value="P-loop_NTPase"/>
</dbReference>
<reference evidence="8 9" key="1">
    <citation type="submission" date="2019-02" db="EMBL/GenBank/DDBJ databases">
        <title>Shewanella sp. D4-2 isolated from Dokdo Island.</title>
        <authorList>
            <person name="Baek K."/>
        </authorList>
    </citation>
    <scope>NUCLEOTIDE SEQUENCE [LARGE SCALE GENOMIC DNA]</scope>
    <source>
        <strain evidence="8 9">D4-2</strain>
    </source>
</reference>
<evidence type="ECO:0000256" key="2">
    <source>
        <dbReference type="ARBA" id="ARBA00022840"/>
    </source>
</evidence>
<sequence>MLKMTPLMDEISTKWEPIFIDVAQEVLLATDVQQLVSIVNKYQFKFVNVSRIHVVLRTLNEINSDCYSEYNYINGEVCTHKNYEILDFDDEPGLAIMSAEQFEHSYPLLAGERKYLNFSSYCRIPLLVDRRVVGWAEFQSNQVDEFNSLVVSKLRQLANIISIGIGNVLNKEKSKTKEKQLREEKKSCEVLVDITNAVLSQDSLQGLAKTLQSHMKKHFGIEHLSLMSIDHEQQELVCHDVYKVNSLQALTSKSNSLGTDLNIRRIKIFETPAEIVFNTKKPLLICKEQLQSYQLKYKFCEHIIAHNLNSACVIPLLFRGHIWGALKFCHKDKDYFKHCDLDLLQQVGARAAMGLNNFHLNAEFAQTAQLNEPVVSEDIGEQSEFSDIVCQSQAMAEVLAKVKMVAQSDCTVLILGETGTGKELIARAVHQLSARKAKPMVKMNCASVPAGLFESDLFGHEKGAFTGALTQRIGRFEMADQGTFFLDEVGDMPLDLQPKLLRVLQEGEFERVGKHQLIPVDARLIAATNCDLLEMVNNKEFRSDLYYRLNVFPIVLPPLRERRDDIGLLAKHFVNEIATKMNKTITSIPAETLRLLALLPWYGNIRELRNVIERAVITTQGKVLSIPISELKALLPSGHEQVLKPKADASMEQDEKAAQEEQDLEREQIIAILKETNGIVAGPKGAAIKLGLKRTTLLSRMQRLGISSKSFAS</sequence>
<name>A0A411PJE1_9GAMM</name>
<dbReference type="InterPro" id="IPR002078">
    <property type="entry name" value="Sigma_54_int"/>
</dbReference>
<dbReference type="GO" id="GO:0003677">
    <property type="term" value="F:DNA binding"/>
    <property type="evidence" value="ECO:0007669"/>
    <property type="project" value="UniProtKB-KW"/>
</dbReference>
<dbReference type="PANTHER" id="PTHR32071:SF123">
    <property type="entry name" value="DNA-BINDING TRANSCRIPTIONAL ACTIVATOR HYFR-RELATED"/>
    <property type="match status" value="1"/>
</dbReference>